<feature type="compositionally biased region" description="Basic and acidic residues" evidence="1">
    <location>
        <begin position="96"/>
        <end position="105"/>
    </location>
</feature>
<keyword evidence="2" id="KW-0812">Transmembrane</keyword>
<name>A0A6J7F9Y4_9ZZZZ</name>
<dbReference type="AlphaFoldDB" id="A0A6J7F9Y4"/>
<organism evidence="3">
    <name type="scientific">freshwater metagenome</name>
    <dbReference type="NCBI Taxonomy" id="449393"/>
    <lineage>
        <taxon>unclassified sequences</taxon>
        <taxon>metagenomes</taxon>
        <taxon>ecological metagenomes</taxon>
    </lineage>
</organism>
<feature type="transmembrane region" description="Helical" evidence="2">
    <location>
        <begin position="39"/>
        <end position="61"/>
    </location>
</feature>
<reference evidence="3" key="1">
    <citation type="submission" date="2020-05" db="EMBL/GenBank/DDBJ databases">
        <authorList>
            <person name="Chiriac C."/>
            <person name="Salcher M."/>
            <person name="Ghai R."/>
            <person name="Kavagutti S V."/>
        </authorList>
    </citation>
    <scope>NUCLEOTIDE SEQUENCE</scope>
</reference>
<evidence type="ECO:0000256" key="2">
    <source>
        <dbReference type="SAM" id="Phobius"/>
    </source>
</evidence>
<keyword evidence="2" id="KW-1133">Transmembrane helix</keyword>
<feature type="region of interest" description="Disordered" evidence="1">
    <location>
        <begin position="71"/>
        <end position="105"/>
    </location>
</feature>
<sequence>MTATRRDRMRPFELIAVALVVGIFVGLVVLMSTRNLTESAIWLGITFIVVLVLAATVVLMIRPGAQELTDMKERDASEAVAKTSAKSSTKTSSTTKPEKSAPSDA</sequence>
<protein>
    <submittedName>
        <fullName evidence="3">Unannotated protein</fullName>
    </submittedName>
</protein>
<proteinExistence type="predicted"/>
<dbReference type="EMBL" id="CAFBMB010000022">
    <property type="protein sequence ID" value="CAB4892267.1"/>
    <property type="molecule type" value="Genomic_DNA"/>
</dbReference>
<evidence type="ECO:0000313" key="3">
    <source>
        <dbReference type="EMBL" id="CAB4892267.1"/>
    </source>
</evidence>
<gene>
    <name evidence="3" type="ORF">UFOPK3516_00471</name>
</gene>
<keyword evidence="2" id="KW-0472">Membrane</keyword>
<feature type="compositionally biased region" description="Low complexity" evidence="1">
    <location>
        <begin position="78"/>
        <end position="95"/>
    </location>
</feature>
<evidence type="ECO:0000256" key="1">
    <source>
        <dbReference type="SAM" id="MobiDB-lite"/>
    </source>
</evidence>
<feature type="transmembrane region" description="Helical" evidence="2">
    <location>
        <begin position="12"/>
        <end position="33"/>
    </location>
</feature>
<accession>A0A6J7F9Y4</accession>